<sequence>MKTLTIVRATLVLAFALFLVACSESEETARAKPDPVHFEPGDECHVCGMTITRFPGPKGEAIAGKQEQVRKFCSTRDMFSWLFQPENVNRDHVLYVHDMAQTDWEHPDDTALIDAREAVFVVGSERTGAMGPTLASFADRTDAEGFAGEHGGEVLAFSEVRMEHLTMSGAGHSM</sequence>
<dbReference type="EMBL" id="BMXV01000006">
    <property type="protein sequence ID" value="GGY78668.1"/>
    <property type="molecule type" value="Genomic_DNA"/>
</dbReference>
<proteinExistence type="predicted"/>
<dbReference type="Pfam" id="PF05573">
    <property type="entry name" value="NosL"/>
    <property type="match status" value="1"/>
</dbReference>
<dbReference type="Gene3D" id="3.30.70.2060">
    <property type="match status" value="1"/>
</dbReference>
<feature type="signal peptide" evidence="1">
    <location>
        <begin position="1"/>
        <end position="21"/>
    </location>
</feature>
<dbReference type="PANTHER" id="PTHR41247:SF1">
    <property type="entry name" value="HTH-TYPE TRANSCRIPTIONAL REPRESSOR YCNK"/>
    <property type="match status" value="1"/>
</dbReference>
<dbReference type="SUPFAM" id="SSF160387">
    <property type="entry name" value="NosL/MerB-like"/>
    <property type="match status" value="1"/>
</dbReference>
<dbReference type="Gene3D" id="3.30.70.2050">
    <property type="match status" value="1"/>
</dbReference>
<gene>
    <name evidence="2" type="primary">nosL</name>
    <name evidence="2" type="ORF">GCM10007071_27550</name>
</gene>
<keyword evidence="1" id="KW-0732">Signal</keyword>
<feature type="chain" id="PRO_5045040133" evidence="1">
    <location>
        <begin position="22"/>
        <end position="174"/>
    </location>
</feature>
<dbReference type="RefSeq" id="WP_227712507.1">
    <property type="nucleotide sequence ID" value="NZ_BMXV01000006.1"/>
</dbReference>
<evidence type="ECO:0000313" key="2">
    <source>
        <dbReference type="EMBL" id="GGY78668.1"/>
    </source>
</evidence>
<evidence type="ECO:0000313" key="3">
    <source>
        <dbReference type="Proteomes" id="UP000601597"/>
    </source>
</evidence>
<organism evidence="2 3">
    <name type="scientific">Marinobacter zhanjiangensis</name>
    <dbReference type="NCBI Taxonomy" id="578215"/>
    <lineage>
        <taxon>Bacteria</taxon>
        <taxon>Pseudomonadati</taxon>
        <taxon>Pseudomonadota</taxon>
        <taxon>Gammaproteobacteria</taxon>
        <taxon>Pseudomonadales</taxon>
        <taxon>Marinobacteraceae</taxon>
        <taxon>Marinobacter</taxon>
    </lineage>
</organism>
<evidence type="ECO:0000256" key="1">
    <source>
        <dbReference type="SAM" id="SignalP"/>
    </source>
</evidence>
<dbReference type="PROSITE" id="PS51257">
    <property type="entry name" value="PROKAR_LIPOPROTEIN"/>
    <property type="match status" value="1"/>
</dbReference>
<dbReference type="InterPro" id="IPR008719">
    <property type="entry name" value="N2O_reductase_NosL"/>
</dbReference>
<dbReference type="Proteomes" id="UP000601597">
    <property type="component" value="Unassembled WGS sequence"/>
</dbReference>
<accession>A0ABQ3B554</accession>
<name>A0ABQ3B554_9GAMM</name>
<reference evidence="3" key="1">
    <citation type="journal article" date="2019" name="Int. J. Syst. Evol. Microbiol.">
        <title>The Global Catalogue of Microorganisms (GCM) 10K type strain sequencing project: providing services to taxonomists for standard genome sequencing and annotation.</title>
        <authorList>
            <consortium name="The Broad Institute Genomics Platform"/>
            <consortium name="The Broad Institute Genome Sequencing Center for Infectious Disease"/>
            <person name="Wu L."/>
            <person name="Ma J."/>
        </authorList>
    </citation>
    <scope>NUCLEOTIDE SEQUENCE [LARGE SCALE GENOMIC DNA]</scope>
    <source>
        <strain evidence="3">KCTC 22280</strain>
    </source>
</reference>
<keyword evidence="3" id="KW-1185">Reference proteome</keyword>
<comment type="caution">
    <text evidence="2">The sequence shown here is derived from an EMBL/GenBank/DDBJ whole genome shotgun (WGS) entry which is preliminary data.</text>
</comment>
<dbReference type="PANTHER" id="PTHR41247">
    <property type="entry name" value="HTH-TYPE TRANSCRIPTIONAL REPRESSOR YCNK"/>
    <property type="match status" value="1"/>
</dbReference>
<protein>
    <submittedName>
        <fullName evidence="2">Acessory protein NosL</fullName>
    </submittedName>
</protein>